<feature type="domain" description="Thioredoxin-like fold" evidence="2">
    <location>
        <begin position="68"/>
        <end position="166"/>
    </location>
</feature>
<comment type="caution">
    <text evidence="3">The sequence shown here is derived from an EMBL/GenBank/DDBJ whole genome shotgun (WGS) entry which is preliminary data.</text>
</comment>
<gene>
    <name evidence="3" type="ORF">B0T10DRAFT_309798</name>
</gene>
<evidence type="ECO:0008006" key="5">
    <source>
        <dbReference type="Google" id="ProtNLM"/>
    </source>
</evidence>
<evidence type="ECO:0000313" key="4">
    <source>
        <dbReference type="Proteomes" id="UP000777438"/>
    </source>
</evidence>
<evidence type="ECO:0000259" key="2">
    <source>
        <dbReference type="Pfam" id="PF17172"/>
    </source>
</evidence>
<protein>
    <recommendedName>
        <fullName evidence="5">Mitochondrial outer membrane protein</fullName>
    </recommendedName>
</protein>
<dbReference type="PANTHER" id="PTHR12289:SF44">
    <property type="entry name" value="OUTER MEMBRANE PROTEIN (SAM35), PUTATIVE (AFU_ORTHOLOGUE AFUA_1G13180)-RELATED"/>
    <property type="match status" value="1"/>
</dbReference>
<dbReference type="InterPro" id="IPR050931">
    <property type="entry name" value="Mito_Protein_Transport_Metaxin"/>
</dbReference>
<proteinExistence type="predicted"/>
<organism evidence="3 4">
    <name type="scientific">Thelonectria olida</name>
    <dbReference type="NCBI Taxonomy" id="1576542"/>
    <lineage>
        <taxon>Eukaryota</taxon>
        <taxon>Fungi</taxon>
        <taxon>Dikarya</taxon>
        <taxon>Ascomycota</taxon>
        <taxon>Pezizomycotina</taxon>
        <taxon>Sordariomycetes</taxon>
        <taxon>Hypocreomycetidae</taxon>
        <taxon>Hypocreales</taxon>
        <taxon>Nectriaceae</taxon>
        <taxon>Thelonectria</taxon>
    </lineage>
</organism>
<evidence type="ECO:0000313" key="3">
    <source>
        <dbReference type="EMBL" id="KAH6891339.1"/>
    </source>
</evidence>
<reference evidence="3 4" key="1">
    <citation type="journal article" date="2021" name="Nat. Commun.">
        <title>Genetic determinants of endophytism in the Arabidopsis root mycobiome.</title>
        <authorList>
            <person name="Mesny F."/>
            <person name="Miyauchi S."/>
            <person name="Thiergart T."/>
            <person name="Pickel B."/>
            <person name="Atanasova L."/>
            <person name="Karlsson M."/>
            <person name="Huettel B."/>
            <person name="Barry K.W."/>
            <person name="Haridas S."/>
            <person name="Chen C."/>
            <person name="Bauer D."/>
            <person name="Andreopoulos W."/>
            <person name="Pangilinan J."/>
            <person name="LaButti K."/>
            <person name="Riley R."/>
            <person name="Lipzen A."/>
            <person name="Clum A."/>
            <person name="Drula E."/>
            <person name="Henrissat B."/>
            <person name="Kohler A."/>
            <person name="Grigoriev I.V."/>
            <person name="Martin F.M."/>
            <person name="Hacquard S."/>
        </authorList>
    </citation>
    <scope>NUCLEOTIDE SEQUENCE [LARGE SCALE GENOMIC DNA]</scope>
    <source>
        <strain evidence="3 4">MPI-CAGE-CH-0241</strain>
    </source>
</reference>
<feature type="domain" description="Metaxin glutathione S-transferase" evidence="1">
    <location>
        <begin position="216"/>
        <end position="281"/>
    </location>
</feature>
<dbReference type="InterPro" id="IPR012336">
    <property type="entry name" value="Thioredoxin-like_fold"/>
</dbReference>
<dbReference type="GO" id="GO:0007005">
    <property type="term" value="P:mitochondrion organization"/>
    <property type="evidence" value="ECO:0007669"/>
    <property type="project" value="TreeGrafter"/>
</dbReference>
<keyword evidence="4" id="KW-1185">Reference proteome</keyword>
<name>A0A9P9AQJ2_9HYPO</name>
<dbReference type="InterPro" id="IPR033468">
    <property type="entry name" value="Metaxin_GST"/>
</dbReference>
<dbReference type="PANTHER" id="PTHR12289">
    <property type="entry name" value="METAXIN RELATED"/>
    <property type="match status" value="1"/>
</dbReference>
<dbReference type="AlphaFoldDB" id="A0A9P9AQJ2"/>
<accession>A0A9P9AQJ2</accession>
<dbReference type="Proteomes" id="UP000777438">
    <property type="component" value="Unassembled WGS sequence"/>
</dbReference>
<dbReference type="Pfam" id="PF17171">
    <property type="entry name" value="GST_C_6"/>
    <property type="match status" value="1"/>
</dbReference>
<sequence length="291" mass="32230">MATAPPEARPGWFTVPAPVRGLFERFPLQVNASEPLPVRAPATTRTRPTLYVFIADEDAPDGRPSYNPSCLKWQTFLRIAGVYVDIVPSNNHASPSGALPFLLPPSSPPSKPSTALTGEKIYKYARQHATNELPEPSPPRREAYKALLTQSVRPAWLHALYIVPANSPLLAKLYLPPSFFLRAPLHHTLHAAATSEILKTTRRAHISPRQLYADAATALQALCTLLADDDWFFGASGPGLFDADVFSYTYLILDDGLAWQDPALAECLTGLHNLKRHRERLYERCWGSKAQ</sequence>
<dbReference type="EMBL" id="JAGPYM010000008">
    <property type="protein sequence ID" value="KAH6891339.1"/>
    <property type="molecule type" value="Genomic_DNA"/>
</dbReference>
<dbReference type="OrthoDB" id="198787at2759"/>
<dbReference type="Pfam" id="PF17172">
    <property type="entry name" value="GST_N_4"/>
    <property type="match status" value="1"/>
</dbReference>
<dbReference type="GO" id="GO:0001401">
    <property type="term" value="C:SAM complex"/>
    <property type="evidence" value="ECO:0007669"/>
    <property type="project" value="TreeGrafter"/>
</dbReference>
<evidence type="ECO:0000259" key="1">
    <source>
        <dbReference type="Pfam" id="PF17171"/>
    </source>
</evidence>